<name>A0A9D7SX28_9BACT</name>
<reference evidence="1 2" key="1">
    <citation type="submission" date="2020-10" db="EMBL/GenBank/DDBJ databases">
        <title>Connecting structure to function with the recovery of over 1000 high-quality activated sludge metagenome-assembled genomes encoding full-length rRNA genes using long-read sequencing.</title>
        <authorList>
            <person name="Singleton C.M."/>
            <person name="Petriglieri F."/>
            <person name="Kristensen J.M."/>
            <person name="Kirkegaard R.H."/>
            <person name="Michaelsen T.Y."/>
            <person name="Andersen M.H."/>
            <person name="Karst S.M."/>
            <person name="Dueholm M.S."/>
            <person name="Nielsen P.H."/>
            <person name="Albertsen M."/>
        </authorList>
    </citation>
    <scope>NUCLEOTIDE SEQUENCE [LARGE SCALE GENOMIC DNA]</scope>
    <source>
        <strain evidence="1">Ribe_18-Q3-R11-54_MAXAC.273</strain>
    </source>
</reference>
<evidence type="ECO:0000313" key="2">
    <source>
        <dbReference type="Proteomes" id="UP000808337"/>
    </source>
</evidence>
<protein>
    <submittedName>
        <fullName evidence="1">Uncharacterized protein</fullName>
    </submittedName>
</protein>
<gene>
    <name evidence="1" type="ORF">IPP15_14185</name>
</gene>
<accession>A0A9D7SX28</accession>
<organism evidence="1 2">
    <name type="scientific">Candidatus Opimibacter skivensis</name>
    <dbReference type="NCBI Taxonomy" id="2982028"/>
    <lineage>
        <taxon>Bacteria</taxon>
        <taxon>Pseudomonadati</taxon>
        <taxon>Bacteroidota</taxon>
        <taxon>Saprospiria</taxon>
        <taxon>Saprospirales</taxon>
        <taxon>Saprospiraceae</taxon>
        <taxon>Candidatus Opimibacter</taxon>
    </lineage>
</organism>
<sequence>MAIITCNDYDYYNPFIPNYWGKVDANLNGNVWHAVPYCRRSSWDHSRMTISMDRRNSYGELRESLDIFNVPKLEGSHKITATTSSPKPTEIGALLSTLLDDGDVFGDLFRYDSTLGSSFIQIIKWDSINGLICGSFDINLLRSNLNRPNLDYKDTLNISGDFLTKLDSI</sequence>
<comment type="caution">
    <text evidence="1">The sequence shown here is derived from an EMBL/GenBank/DDBJ whole genome shotgun (WGS) entry which is preliminary data.</text>
</comment>
<proteinExistence type="predicted"/>
<dbReference type="EMBL" id="JADKGY010000020">
    <property type="protein sequence ID" value="MBK9983512.1"/>
    <property type="molecule type" value="Genomic_DNA"/>
</dbReference>
<dbReference type="AlphaFoldDB" id="A0A9D7SX28"/>
<evidence type="ECO:0000313" key="1">
    <source>
        <dbReference type="EMBL" id="MBK9983512.1"/>
    </source>
</evidence>
<dbReference type="Proteomes" id="UP000808337">
    <property type="component" value="Unassembled WGS sequence"/>
</dbReference>